<organism evidence="1">
    <name type="scientific">Anopheles funestus</name>
    <name type="common">African malaria mosquito</name>
    <dbReference type="NCBI Taxonomy" id="62324"/>
    <lineage>
        <taxon>Eukaryota</taxon>
        <taxon>Metazoa</taxon>
        <taxon>Ecdysozoa</taxon>
        <taxon>Arthropoda</taxon>
        <taxon>Hexapoda</taxon>
        <taxon>Insecta</taxon>
        <taxon>Pterygota</taxon>
        <taxon>Neoptera</taxon>
        <taxon>Endopterygota</taxon>
        <taxon>Diptera</taxon>
        <taxon>Nematocera</taxon>
        <taxon>Culicoidea</taxon>
        <taxon>Culicidae</taxon>
        <taxon>Anophelinae</taxon>
        <taxon>Anopheles</taxon>
    </lineage>
</organism>
<evidence type="ECO:0000313" key="1">
    <source>
        <dbReference type="EnsemblMetazoa" id="AFUN019077-PA"/>
    </source>
</evidence>
<dbReference type="SUPFAM" id="SSF158573">
    <property type="entry name" value="GINS helical bundle-like"/>
    <property type="match status" value="1"/>
</dbReference>
<dbReference type="STRING" id="62324.A0A4Y0BG62"/>
<dbReference type="VEuPathDB" id="VectorBase:AFUN019077"/>
<proteinExistence type="predicted"/>
<name>A0A4Y0BG62_ANOFN</name>
<dbReference type="VEuPathDB" id="VectorBase:AFUN2_007051"/>
<reference evidence="1" key="1">
    <citation type="submission" date="2020-05" db="UniProtKB">
        <authorList>
            <consortium name="EnsemblMetazoa"/>
        </authorList>
    </citation>
    <scope>IDENTIFICATION</scope>
    <source>
        <strain evidence="1">FUMOZ</strain>
    </source>
</reference>
<dbReference type="EnsemblMetazoa" id="AFUN019077-RA">
    <property type="protein sequence ID" value="AFUN019077-PA"/>
    <property type="gene ID" value="AFUN019077"/>
</dbReference>
<dbReference type="AlphaFoldDB" id="A0A4Y0BG62"/>
<accession>A0A4Y0BG62</accession>
<protein>
    <submittedName>
        <fullName evidence="1">Uncharacterized protein</fullName>
    </submittedName>
</protein>
<dbReference type="InterPro" id="IPR036224">
    <property type="entry name" value="GINS_bundle-like_dom_sf"/>
</dbReference>
<sequence>MLHVTAQERMKVLKDLCQNVGNESLNVSSKFDFIERLLFNEGGETNKLFDDWLQEKQVHIKSTEIAVNLRKRKRSPDVEAQEEQ</sequence>